<dbReference type="GO" id="GO:0008883">
    <property type="term" value="F:glutamyl-tRNA reductase activity"/>
    <property type="evidence" value="ECO:0007669"/>
    <property type="project" value="UniProtKB-EC"/>
</dbReference>
<dbReference type="GO" id="GO:0050661">
    <property type="term" value="F:NADP binding"/>
    <property type="evidence" value="ECO:0007669"/>
    <property type="project" value="InterPro"/>
</dbReference>
<dbReference type="RefSeq" id="WP_230402951.1">
    <property type="nucleotide sequence ID" value="NZ_BEXA01000003.1"/>
</dbReference>
<organism evidence="3 4">
    <name type="scientific">Lentilactobacillus kosonis</name>
    <dbReference type="NCBI Taxonomy" id="2810561"/>
    <lineage>
        <taxon>Bacteria</taxon>
        <taxon>Bacillati</taxon>
        <taxon>Bacillota</taxon>
        <taxon>Bacilli</taxon>
        <taxon>Lactobacillales</taxon>
        <taxon>Lactobacillaceae</taxon>
        <taxon>Lentilactobacillus</taxon>
    </lineage>
</organism>
<keyword evidence="4" id="KW-1185">Reference proteome</keyword>
<gene>
    <name evidence="3" type="ORF">NBRC111893_1786</name>
</gene>
<evidence type="ECO:0000313" key="3">
    <source>
        <dbReference type="EMBL" id="GAY73640.1"/>
    </source>
</evidence>
<proteinExistence type="predicted"/>
<dbReference type="SUPFAM" id="SSF51735">
    <property type="entry name" value="NAD(P)-binding Rossmann-fold domains"/>
    <property type="match status" value="1"/>
</dbReference>
<protein>
    <submittedName>
        <fullName evidence="3">Glutamyl-tRNA reductase</fullName>
        <ecNumber evidence="3">1.2.1.70</ecNumber>
    </submittedName>
</protein>
<dbReference type="EC" id="1.2.1.70" evidence="3"/>
<dbReference type="InterPro" id="IPR006151">
    <property type="entry name" value="Shikm_DH/Glu-tRNA_Rdtase"/>
</dbReference>
<accession>A0A401FMN6</accession>
<dbReference type="InterPro" id="IPR036291">
    <property type="entry name" value="NAD(P)-bd_dom_sf"/>
</dbReference>
<evidence type="ECO:0000313" key="4">
    <source>
        <dbReference type="Proteomes" id="UP000286974"/>
    </source>
</evidence>
<keyword evidence="3" id="KW-0560">Oxidoreductase</keyword>
<dbReference type="PANTHER" id="PTHR43120">
    <property type="entry name" value="GLUTAMYL-TRNA REDUCTASE 1, CHLOROPLASTIC"/>
    <property type="match status" value="1"/>
</dbReference>
<dbReference type="Proteomes" id="UP000286974">
    <property type="component" value="Unassembled WGS sequence"/>
</dbReference>
<dbReference type="Pfam" id="PF01488">
    <property type="entry name" value="Shikimate_DH"/>
    <property type="match status" value="1"/>
</dbReference>
<dbReference type="Gene3D" id="3.40.50.720">
    <property type="entry name" value="NAD(P)-binding Rossmann-like Domain"/>
    <property type="match status" value="1"/>
</dbReference>
<reference evidence="3 4" key="1">
    <citation type="submission" date="2017-11" db="EMBL/GenBank/DDBJ databases">
        <title>Draft Genome Sequence of Lactobacillus curieae NBRC 111893 isolated from Koso, a Japanese sugar-Vegetable Fermented Beverage.</title>
        <authorList>
            <person name="Chiou T.Y."/>
            <person name="Oshima K."/>
            <person name="Suda W."/>
            <person name="Hattori M."/>
            <person name="Takahashi T."/>
        </authorList>
    </citation>
    <scope>NUCLEOTIDE SEQUENCE [LARGE SCALE GENOMIC DNA]</scope>
    <source>
        <strain evidence="3 4">NBRC111893</strain>
    </source>
</reference>
<dbReference type="InterPro" id="IPR015896">
    <property type="entry name" value="4pyrrol_synth_GluRdtase_dimer"/>
</dbReference>
<dbReference type="SUPFAM" id="SSF69075">
    <property type="entry name" value="Glutamyl tRNA-reductase dimerization domain"/>
    <property type="match status" value="1"/>
</dbReference>
<dbReference type="GO" id="GO:0033014">
    <property type="term" value="P:tetrapyrrole biosynthetic process"/>
    <property type="evidence" value="ECO:0007669"/>
    <property type="project" value="InterPro"/>
</dbReference>
<feature type="domain" description="Tetrapyrrole biosynthesis glutamyl-tRNA reductase dimerisation" evidence="1">
    <location>
        <begin position="110"/>
        <end position="209"/>
    </location>
</feature>
<evidence type="ECO:0000259" key="1">
    <source>
        <dbReference type="Pfam" id="PF00745"/>
    </source>
</evidence>
<name>A0A401FMN6_9LACO</name>
<evidence type="ECO:0000259" key="2">
    <source>
        <dbReference type="Pfam" id="PF01488"/>
    </source>
</evidence>
<feature type="domain" description="Quinate/shikimate 5-dehydrogenase/glutamyl-tRNA reductase" evidence="2">
    <location>
        <begin position="2"/>
        <end position="95"/>
    </location>
</feature>
<dbReference type="EMBL" id="BEXA01000003">
    <property type="protein sequence ID" value="GAY73640.1"/>
    <property type="molecule type" value="Genomic_DNA"/>
</dbReference>
<dbReference type="PANTHER" id="PTHR43120:SF1">
    <property type="entry name" value="GLUTAMYL-TRNA REDUCTASE 1, CHLOROPLASTIC"/>
    <property type="match status" value="1"/>
</dbReference>
<sequence>MGYDEIVVYNRTMASADEIASEFPSVTAREFGKLTEDIDNFDAVVAATSSRRAILELDGSYSRLQVAVDLGVPRNIHINNDVDNIHGYNIDDLDGILVANSDLKHDMIEQVKQFIPQAVEEFYVWQKQLHVVPVIKQLRESSLSIEANAYDSLMRKLPDLDDHEKKVISKHMKSIINQIIKEPIKQIKELSVQDDAKVDLDFFCDIFGLPKNFLNER</sequence>
<comment type="caution">
    <text evidence="3">The sequence shown here is derived from an EMBL/GenBank/DDBJ whole genome shotgun (WGS) entry which is preliminary data.</text>
</comment>
<dbReference type="AlphaFoldDB" id="A0A401FMN6"/>
<dbReference type="InterPro" id="IPR036453">
    <property type="entry name" value="GluRdtase_dimer_dom_sf"/>
</dbReference>
<dbReference type="Pfam" id="PF00745">
    <property type="entry name" value="GlutR_dimer"/>
    <property type="match status" value="1"/>
</dbReference>